<feature type="region of interest" description="Disordered" evidence="7">
    <location>
        <begin position="1"/>
        <end position="30"/>
    </location>
</feature>
<comment type="subcellular location">
    <subcellularLocation>
        <location evidence="1">Cell membrane</location>
    </subcellularLocation>
</comment>
<evidence type="ECO:0000256" key="7">
    <source>
        <dbReference type="SAM" id="MobiDB-lite"/>
    </source>
</evidence>
<dbReference type="Proteomes" id="UP001601976">
    <property type="component" value="Unassembled WGS sequence"/>
</dbReference>
<evidence type="ECO:0000313" key="10">
    <source>
        <dbReference type="Proteomes" id="UP001601976"/>
    </source>
</evidence>
<keyword evidence="10" id="KW-1185">Reference proteome</keyword>
<comment type="caution">
    <text evidence="9">The sequence shown here is derived from an EMBL/GenBank/DDBJ whole genome shotgun (WGS) entry which is preliminary data.</text>
</comment>
<evidence type="ECO:0000256" key="5">
    <source>
        <dbReference type="ARBA" id="ARBA00022989"/>
    </source>
</evidence>
<evidence type="ECO:0000256" key="2">
    <source>
        <dbReference type="ARBA" id="ARBA00007531"/>
    </source>
</evidence>
<keyword evidence="4 8" id="KW-0812">Transmembrane</keyword>
<keyword evidence="5 8" id="KW-1133">Transmembrane helix</keyword>
<dbReference type="Gene3D" id="2.60.40.2880">
    <property type="entry name" value="MmpS1-5, C-terminal soluble domain"/>
    <property type="match status" value="1"/>
</dbReference>
<dbReference type="RefSeq" id="WP_355711659.1">
    <property type="nucleotide sequence ID" value="NZ_JBEXNP010000001.1"/>
</dbReference>
<evidence type="ECO:0000256" key="1">
    <source>
        <dbReference type="ARBA" id="ARBA00004236"/>
    </source>
</evidence>
<protein>
    <submittedName>
        <fullName evidence="9">MmpS family transport accessory protein</fullName>
    </submittedName>
</protein>
<evidence type="ECO:0000256" key="8">
    <source>
        <dbReference type="SAM" id="Phobius"/>
    </source>
</evidence>
<comment type="similarity">
    <text evidence="2">Belongs to the MmpS family.</text>
</comment>
<keyword evidence="6 8" id="KW-0472">Membrane</keyword>
<evidence type="ECO:0000256" key="3">
    <source>
        <dbReference type="ARBA" id="ARBA00022475"/>
    </source>
</evidence>
<gene>
    <name evidence="9" type="ORF">ACFYWW_10550</name>
</gene>
<name>A0ABW6RDS4_9ACTN</name>
<dbReference type="EMBL" id="JBIAPK010000003">
    <property type="protein sequence ID" value="MFF3339156.1"/>
    <property type="molecule type" value="Genomic_DNA"/>
</dbReference>
<reference evidence="9 10" key="1">
    <citation type="submission" date="2024-10" db="EMBL/GenBank/DDBJ databases">
        <title>The Natural Products Discovery Center: Release of the First 8490 Sequenced Strains for Exploring Actinobacteria Biosynthetic Diversity.</title>
        <authorList>
            <person name="Kalkreuter E."/>
            <person name="Kautsar S.A."/>
            <person name="Yang D."/>
            <person name="Bader C.D."/>
            <person name="Teijaro C.N."/>
            <person name="Fluegel L."/>
            <person name="Davis C.M."/>
            <person name="Simpson J.R."/>
            <person name="Lauterbach L."/>
            <person name="Steele A.D."/>
            <person name="Gui C."/>
            <person name="Meng S."/>
            <person name="Li G."/>
            <person name="Viehrig K."/>
            <person name="Ye F."/>
            <person name="Su P."/>
            <person name="Kiefer A.F."/>
            <person name="Nichols A."/>
            <person name="Cepeda A.J."/>
            <person name="Yan W."/>
            <person name="Fan B."/>
            <person name="Jiang Y."/>
            <person name="Adhikari A."/>
            <person name="Zheng C.-J."/>
            <person name="Schuster L."/>
            <person name="Cowan T.M."/>
            <person name="Smanski M.J."/>
            <person name="Chevrette M.G."/>
            <person name="De Carvalho L.P.S."/>
            <person name="Shen B."/>
        </authorList>
    </citation>
    <scope>NUCLEOTIDE SEQUENCE [LARGE SCALE GENOMIC DNA]</scope>
    <source>
        <strain evidence="9 10">NPDC003029</strain>
    </source>
</reference>
<proteinExistence type="inferred from homology"/>
<sequence length="166" mass="17386">MSDAPPPPPDGPRWGPRPPDGGLPPPGWAGYPPPPKRRRIWPWVLLGLVLLFAGGCIAVIATIATVVDDESTRTVKVKYAVTGDARGVTIAYTTWRDGNASSHTVSDARLPWREEVETTGLVKGGSLAVTTGASGGTATCSVTVDDNEPRTATATGRFATATCDDF</sequence>
<organism evidence="9 10">
    <name type="scientific">Streptomyces flavidovirens</name>
    <dbReference type="NCBI Taxonomy" id="67298"/>
    <lineage>
        <taxon>Bacteria</taxon>
        <taxon>Bacillati</taxon>
        <taxon>Actinomycetota</taxon>
        <taxon>Actinomycetes</taxon>
        <taxon>Kitasatosporales</taxon>
        <taxon>Streptomycetaceae</taxon>
        <taxon>Streptomyces</taxon>
    </lineage>
</organism>
<dbReference type="InterPro" id="IPR038468">
    <property type="entry name" value="MmpS_C"/>
</dbReference>
<dbReference type="InterPro" id="IPR008693">
    <property type="entry name" value="MmpS"/>
</dbReference>
<feature type="transmembrane region" description="Helical" evidence="8">
    <location>
        <begin position="40"/>
        <end position="67"/>
    </location>
</feature>
<keyword evidence="3" id="KW-1003">Cell membrane</keyword>
<evidence type="ECO:0000313" key="9">
    <source>
        <dbReference type="EMBL" id="MFF3339156.1"/>
    </source>
</evidence>
<evidence type="ECO:0000256" key="6">
    <source>
        <dbReference type="ARBA" id="ARBA00023136"/>
    </source>
</evidence>
<dbReference type="Pfam" id="PF05423">
    <property type="entry name" value="Mycobact_memb"/>
    <property type="match status" value="1"/>
</dbReference>
<evidence type="ECO:0000256" key="4">
    <source>
        <dbReference type="ARBA" id="ARBA00022692"/>
    </source>
</evidence>
<accession>A0ABW6RDS4</accession>